<dbReference type="Proteomes" id="UP000231019">
    <property type="component" value="Unassembled WGS sequence"/>
</dbReference>
<protein>
    <submittedName>
        <fullName evidence="2">Uncharacterized protein</fullName>
    </submittedName>
</protein>
<reference evidence="2 3" key="1">
    <citation type="submission" date="2017-09" db="EMBL/GenBank/DDBJ databases">
        <title>Depth-based differentiation of microbial function through sediment-hosted aquifers and enrichment of novel symbionts in the deep terrestrial subsurface.</title>
        <authorList>
            <person name="Probst A.J."/>
            <person name="Ladd B."/>
            <person name="Jarett J.K."/>
            <person name="Geller-Mcgrath D.E."/>
            <person name="Sieber C.M."/>
            <person name="Emerson J.B."/>
            <person name="Anantharaman K."/>
            <person name="Thomas B.C."/>
            <person name="Malmstrom R."/>
            <person name="Stieglmeier M."/>
            <person name="Klingl A."/>
            <person name="Woyke T."/>
            <person name="Ryan C.M."/>
            <person name="Banfield J.F."/>
        </authorList>
    </citation>
    <scope>NUCLEOTIDE SEQUENCE [LARGE SCALE GENOMIC DNA]</scope>
    <source>
        <strain evidence="2">CG17_big_fil_post_rev_8_21_14_2_50_48_46</strain>
    </source>
</reference>
<proteinExistence type="predicted"/>
<dbReference type="EMBL" id="PFFQ01000019">
    <property type="protein sequence ID" value="PIW17870.1"/>
    <property type="molecule type" value="Genomic_DNA"/>
</dbReference>
<gene>
    <name evidence="2" type="ORF">COW36_07310</name>
</gene>
<dbReference type="AlphaFoldDB" id="A0A2M7G733"/>
<feature type="region of interest" description="Disordered" evidence="1">
    <location>
        <begin position="18"/>
        <end position="61"/>
    </location>
</feature>
<sequence>MSGISSFFSSFVDSFQAGMKSNAPAPPPAAPAPPPATPPAPPKDQAELSKVSTAPAAAGAPKQVTFGGSVSAEPLPKVANAQEALAQLRQIGFITGSAGREAYHYEKLSGQSADTIRHLQSVFSRDSQGGRDHSTTQFALRVVGATLSRPEERQRFIKTGLLNSKDADTSLDQMSRILRLKPDAEIAKALKNSLGLASEKQTQNFLYKSGFLMADSMEENGPTIHKKNLQHLPPAIVEQLIQNLNKGGILSQNAPIVNALKHLH</sequence>
<evidence type="ECO:0000313" key="2">
    <source>
        <dbReference type="EMBL" id="PIW17870.1"/>
    </source>
</evidence>
<evidence type="ECO:0000256" key="1">
    <source>
        <dbReference type="SAM" id="MobiDB-lite"/>
    </source>
</evidence>
<evidence type="ECO:0000313" key="3">
    <source>
        <dbReference type="Proteomes" id="UP000231019"/>
    </source>
</evidence>
<accession>A0A2M7G733</accession>
<comment type="caution">
    <text evidence="2">The sequence shown here is derived from an EMBL/GenBank/DDBJ whole genome shotgun (WGS) entry which is preliminary data.</text>
</comment>
<name>A0A2M7G733_9BACT</name>
<feature type="compositionally biased region" description="Pro residues" evidence="1">
    <location>
        <begin position="24"/>
        <end position="42"/>
    </location>
</feature>
<organism evidence="2 3">
    <name type="scientific">bacterium (Candidatus Blackallbacteria) CG17_big_fil_post_rev_8_21_14_2_50_48_46</name>
    <dbReference type="NCBI Taxonomy" id="2014261"/>
    <lineage>
        <taxon>Bacteria</taxon>
        <taxon>Candidatus Blackallbacteria</taxon>
    </lineage>
</organism>